<dbReference type="Gene3D" id="3.20.20.70">
    <property type="entry name" value="Aldolase class I"/>
    <property type="match status" value="1"/>
</dbReference>
<dbReference type="PANTHER" id="PTHR42894">
    <property type="entry name" value="N-(5'-PHOSPHORIBOSYL)ANTHRANILATE ISOMERASE"/>
    <property type="match status" value="1"/>
</dbReference>
<gene>
    <name evidence="9" type="primary">trpF</name>
    <name evidence="11" type="ORF">QBE51_08455</name>
</gene>
<evidence type="ECO:0000256" key="1">
    <source>
        <dbReference type="ARBA" id="ARBA00001164"/>
    </source>
</evidence>
<keyword evidence="5 9" id="KW-0028">Amino-acid biosynthesis</keyword>
<dbReference type="RefSeq" id="WP_341875865.1">
    <property type="nucleotide sequence ID" value="NZ_CP121687.1"/>
</dbReference>
<dbReference type="Pfam" id="PF00697">
    <property type="entry name" value="PRAI"/>
    <property type="match status" value="1"/>
</dbReference>
<evidence type="ECO:0000256" key="7">
    <source>
        <dbReference type="ARBA" id="ARBA00023141"/>
    </source>
</evidence>
<comment type="pathway">
    <text evidence="2 9">Amino-acid biosynthesis; L-tryptophan biosynthesis; L-tryptophan from chorismate: step 3/5.</text>
</comment>
<dbReference type="HAMAP" id="MF_00135">
    <property type="entry name" value="PRAI"/>
    <property type="match status" value="1"/>
</dbReference>
<dbReference type="InterPro" id="IPR011060">
    <property type="entry name" value="RibuloseP-bd_barrel"/>
</dbReference>
<dbReference type="CDD" id="cd00405">
    <property type="entry name" value="PRAI"/>
    <property type="match status" value="1"/>
</dbReference>
<dbReference type="InterPro" id="IPR013785">
    <property type="entry name" value="Aldolase_TIM"/>
</dbReference>
<dbReference type="Proteomes" id="UP001486565">
    <property type="component" value="Chromosome"/>
</dbReference>
<dbReference type="SUPFAM" id="SSF51366">
    <property type="entry name" value="Ribulose-phoshate binding barrel"/>
    <property type="match status" value="1"/>
</dbReference>
<evidence type="ECO:0000256" key="2">
    <source>
        <dbReference type="ARBA" id="ARBA00004664"/>
    </source>
</evidence>
<protein>
    <recommendedName>
        <fullName evidence="4 9">N-(5'-phosphoribosyl)anthranilate isomerase</fullName>
        <shortName evidence="9">PRAI</shortName>
        <ecNumber evidence="3 9">5.3.1.24</ecNumber>
    </recommendedName>
</protein>
<evidence type="ECO:0000256" key="9">
    <source>
        <dbReference type="HAMAP-Rule" id="MF_00135"/>
    </source>
</evidence>
<keyword evidence="7 9" id="KW-0057">Aromatic amino acid biosynthesis</keyword>
<dbReference type="GO" id="GO:0016853">
    <property type="term" value="F:isomerase activity"/>
    <property type="evidence" value="ECO:0007669"/>
    <property type="project" value="UniProtKB-KW"/>
</dbReference>
<keyword evidence="12" id="KW-1185">Reference proteome</keyword>
<feature type="domain" description="N-(5'phosphoribosyl) anthranilate isomerase (PRAI)" evidence="10">
    <location>
        <begin position="5"/>
        <end position="194"/>
    </location>
</feature>
<comment type="catalytic activity">
    <reaction evidence="1 9">
        <text>N-(5-phospho-beta-D-ribosyl)anthranilate = 1-(2-carboxyphenylamino)-1-deoxy-D-ribulose 5-phosphate</text>
        <dbReference type="Rhea" id="RHEA:21540"/>
        <dbReference type="ChEBI" id="CHEBI:18277"/>
        <dbReference type="ChEBI" id="CHEBI:58613"/>
        <dbReference type="EC" id="5.3.1.24"/>
    </reaction>
</comment>
<evidence type="ECO:0000313" key="11">
    <source>
        <dbReference type="EMBL" id="WZL68859.1"/>
    </source>
</evidence>
<dbReference type="EC" id="5.3.1.24" evidence="3 9"/>
<evidence type="ECO:0000256" key="8">
    <source>
        <dbReference type="ARBA" id="ARBA00023235"/>
    </source>
</evidence>
<dbReference type="EMBL" id="CP121687">
    <property type="protein sequence ID" value="WZL68859.1"/>
    <property type="molecule type" value="Genomic_DNA"/>
</dbReference>
<evidence type="ECO:0000256" key="4">
    <source>
        <dbReference type="ARBA" id="ARBA00022272"/>
    </source>
</evidence>
<evidence type="ECO:0000259" key="10">
    <source>
        <dbReference type="Pfam" id="PF00697"/>
    </source>
</evidence>
<proteinExistence type="inferred from homology"/>
<sequence length="202" mass="22469">MIPKIKICGLKTVEQIVMANQYDIDYVGFVFAKSKRQISPGQARDMKKCLRKDIKAVGVFVDTPIEEVNEIVRYCSLDMVQLHGNENNDQCAKSIVPVWKALSVKDQEILEVLPFYKNVTGFVFDSGSGGTGKTFSWELVNGISKDYFTVLAGGLNAGNISEAIKIVSPHVVDVSSGVETNGEKDEKKIKEFIRKVKGYEIR</sequence>
<reference evidence="11 12" key="1">
    <citation type="submission" date="2023-03" db="EMBL/GenBank/DDBJ databases">
        <title>Novel Species.</title>
        <authorList>
            <person name="Ma S."/>
        </authorList>
    </citation>
    <scope>NUCLEOTIDE SEQUENCE [LARGE SCALE GENOMIC DNA]</scope>
    <source>
        <strain evidence="11 12">LIND6LT2</strain>
    </source>
</reference>
<name>A0ABZ2Y2N2_9FIRM</name>
<evidence type="ECO:0000256" key="6">
    <source>
        <dbReference type="ARBA" id="ARBA00022822"/>
    </source>
</evidence>
<organism evidence="11 12">
    <name type="scientific">Defluviitalea saccharophila</name>
    <dbReference type="NCBI Taxonomy" id="879970"/>
    <lineage>
        <taxon>Bacteria</taxon>
        <taxon>Bacillati</taxon>
        <taxon>Bacillota</taxon>
        <taxon>Clostridia</taxon>
        <taxon>Lachnospirales</taxon>
        <taxon>Defluviitaleaceae</taxon>
        <taxon>Defluviitalea</taxon>
    </lineage>
</organism>
<dbReference type="PANTHER" id="PTHR42894:SF1">
    <property type="entry name" value="N-(5'-PHOSPHORIBOSYL)ANTHRANILATE ISOMERASE"/>
    <property type="match status" value="1"/>
</dbReference>
<keyword evidence="8 9" id="KW-0413">Isomerase</keyword>
<accession>A0ABZ2Y2N2</accession>
<evidence type="ECO:0000313" key="12">
    <source>
        <dbReference type="Proteomes" id="UP001486565"/>
    </source>
</evidence>
<comment type="similarity">
    <text evidence="9">Belongs to the TrpF family.</text>
</comment>
<evidence type="ECO:0000256" key="3">
    <source>
        <dbReference type="ARBA" id="ARBA00012572"/>
    </source>
</evidence>
<dbReference type="InterPro" id="IPR044643">
    <property type="entry name" value="TrpF_fam"/>
</dbReference>
<dbReference type="InterPro" id="IPR001240">
    <property type="entry name" value="PRAI_dom"/>
</dbReference>
<evidence type="ECO:0000256" key="5">
    <source>
        <dbReference type="ARBA" id="ARBA00022605"/>
    </source>
</evidence>
<keyword evidence="6 9" id="KW-0822">Tryptophan biosynthesis</keyword>